<dbReference type="Pfam" id="PF00134">
    <property type="entry name" value="Cyclin_N"/>
    <property type="match status" value="1"/>
</dbReference>
<feature type="compositionally biased region" description="Low complexity" evidence="5">
    <location>
        <begin position="355"/>
        <end position="368"/>
    </location>
</feature>
<dbReference type="InterPro" id="IPR013763">
    <property type="entry name" value="Cyclin-like_dom"/>
</dbReference>
<dbReference type="SUPFAM" id="SSF47954">
    <property type="entry name" value="Cyclin-like"/>
    <property type="match status" value="1"/>
</dbReference>
<accession>A0A835ECH6</accession>
<evidence type="ECO:0000313" key="8">
    <source>
        <dbReference type="Proteomes" id="UP000636709"/>
    </source>
</evidence>
<feature type="domain" description="Cyclin-like" evidence="6">
    <location>
        <begin position="81"/>
        <end position="178"/>
    </location>
</feature>
<reference evidence="7" key="1">
    <citation type="submission" date="2020-07" db="EMBL/GenBank/DDBJ databases">
        <title>Genome sequence and genetic diversity analysis of an under-domesticated orphan crop, white fonio (Digitaria exilis).</title>
        <authorList>
            <person name="Bennetzen J.L."/>
            <person name="Chen S."/>
            <person name="Ma X."/>
            <person name="Wang X."/>
            <person name="Yssel A.E.J."/>
            <person name="Chaluvadi S.R."/>
            <person name="Johnson M."/>
            <person name="Gangashetty P."/>
            <person name="Hamidou F."/>
            <person name="Sanogo M.D."/>
            <person name="Zwaenepoel A."/>
            <person name="Wallace J."/>
            <person name="Van De Peer Y."/>
            <person name="Van Deynze A."/>
        </authorList>
    </citation>
    <scope>NUCLEOTIDE SEQUENCE</scope>
    <source>
        <tissue evidence="7">Leaves</tissue>
    </source>
</reference>
<dbReference type="Gene3D" id="1.10.472.10">
    <property type="entry name" value="Cyclin-like"/>
    <property type="match status" value="2"/>
</dbReference>
<comment type="similarity">
    <text evidence="1">Belongs to the cyclin family. Cyclin D subfamily.</text>
</comment>
<keyword evidence="2" id="KW-0132">Cell division</keyword>
<dbReference type="EMBL" id="JACEFO010002191">
    <property type="protein sequence ID" value="KAF8675183.1"/>
    <property type="molecule type" value="Genomic_DNA"/>
</dbReference>
<evidence type="ECO:0000256" key="5">
    <source>
        <dbReference type="SAM" id="MobiDB-lite"/>
    </source>
</evidence>
<evidence type="ECO:0000256" key="2">
    <source>
        <dbReference type="ARBA" id="ARBA00022618"/>
    </source>
</evidence>
<sequence>MEAAFAALFDPLYCPEEHLDLYREELGEDAGEHWPDQHPAPLDDELPELFEALRAKEGVVLAGDGEEDGYGGAAGREAAVGWACRAAARLGFSALTAALAAAYLDRCFLAGGALRLGDQPWMSRLAAIACVALAAKVEETRVPLLLDIQLCAAAGADPADAYVFEAKTVGRMELLVLSALGWRMHPVTPFSYLQPLLADTAMRLNNCEGVLLAVIADWRWPRYRPSAWAAAALLATAGDGDDDSELLALINAPEVSEAQCHCINKVARFLSFVPTVERASQDEAGECAKIISEVTGMSFLDVGAGNKRKHAAARMYSPPLSPSGVIGALSCFSGESSSSATAADSRPASTLAAWAASAPSSVSSSPEPTGRAHKRAAVALPDPVQHPLPPDEESRDAWPSTCAA</sequence>
<keyword evidence="3" id="KW-0131">Cell cycle</keyword>
<dbReference type="InterPro" id="IPR006671">
    <property type="entry name" value="Cyclin_N"/>
</dbReference>
<dbReference type="SMART" id="SM00385">
    <property type="entry name" value="CYCLIN"/>
    <property type="match status" value="1"/>
</dbReference>
<name>A0A835ECH6_9POAL</name>
<organism evidence="7 8">
    <name type="scientific">Digitaria exilis</name>
    <dbReference type="NCBI Taxonomy" id="1010633"/>
    <lineage>
        <taxon>Eukaryota</taxon>
        <taxon>Viridiplantae</taxon>
        <taxon>Streptophyta</taxon>
        <taxon>Embryophyta</taxon>
        <taxon>Tracheophyta</taxon>
        <taxon>Spermatophyta</taxon>
        <taxon>Magnoliopsida</taxon>
        <taxon>Liliopsida</taxon>
        <taxon>Poales</taxon>
        <taxon>Poaceae</taxon>
        <taxon>PACMAD clade</taxon>
        <taxon>Panicoideae</taxon>
        <taxon>Panicodae</taxon>
        <taxon>Paniceae</taxon>
        <taxon>Anthephorinae</taxon>
        <taxon>Digitaria</taxon>
    </lineage>
</organism>
<dbReference type="AlphaFoldDB" id="A0A835ECH6"/>
<feature type="region of interest" description="Disordered" evidence="5">
    <location>
        <begin position="355"/>
        <end position="404"/>
    </location>
</feature>
<dbReference type="InterPro" id="IPR039361">
    <property type="entry name" value="Cyclin"/>
</dbReference>
<keyword evidence="4" id="KW-0195">Cyclin</keyword>
<evidence type="ECO:0000259" key="6">
    <source>
        <dbReference type="SMART" id="SM00385"/>
    </source>
</evidence>
<dbReference type="GO" id="GO:0051301">
    <property type="term" value="P:cell division"/>
    <property type="evidence" value="ECO:0007669"/>
    <property type="project" value="UniProtKB-KW"/>
</dbReference>
<dbReference type="OrthoDB" id="5590282at2759"/>
<dbReference type="InterPro" id="IPR036915">
    <property type="entry name" value="Cyclin-like_sf"/>
</dbReference>
<gene>
    <name evidence="7" type="ORF">HU200_047848</name>
</gene>
<dbReference type="FunFam" id="1.10.472.10:FF:000114">
    <property type="entry name" value="Cyclin-D5-1"/>
    <property type="match status" value="1"/>
</dbReference>
<protein>
    <recommendedName>
        <fullName evidence="6">Cyclin-like domain-containing protein</fullName>
    </recommendedName>
</protein>
<proteinExistence type="inferred from homology"/>
<dbReference type="Proteomes" id="UP000636709">
    <property type="component" value="Unassembled WGS sequence"/>
</dbReference>
<evidence type="ECO:0000256" key="3">
    <source>
        <dbReference type="ARBA" id="ARBA00023306"/>
    </source>
</evidence>
<evidence type="ECO:0000256" key="4">
    <source>
        <dbReference type="RuleBase" id="RU000383"/>
    </source>
</evidence>
<evidence type="ECO:0000313" key="7">
    <source>
        <dbReference type="EMBL" id="KAF8675183.1"/>
    </source>
</evidence>
<comment type="caution">
    <text evidence="7">The sequence shown here is derived from an EMBL/GenBank/DDBJ whole genome shotgun (WGS) entry which is preliminary data.</text>
</comment>
<evidence type="ECO:0000256" key="1">
    <source>
        <dbReference type="ARBA" id="ARBA00009065"/>
    </source>
</evidence>
<dbReference type="PANTHER" id="PTHR10177">
    <property type="entry name" value="CYCLINS"/>
    <property type="match status" value="1"/>
</dbReference>
<keyword evidence="8" id="KW-1185">Reference proteome</keyword>